<dbReference type="PANTHER" id="PTHR28243">
    <property type="entry name" value="AGL049CP"/>
    <property type="match status" value="1"/>
</dbReference>
<proteinExistence type="predicted"/>
<dbReference type="Proteomes" id="UP001151295">
    <property type="component" value="Unassembled WGS sequence"/>
</dbReference>
<dbReference type="Pfam" id="PF12766">
    <property type="entry name" value="Pyridox_oxase_2"/>
    <property type="match status" value="1"/>
</dbReference>
<keyword evidence="3" id="KW-1185">Reference proteome</keyword>
<dbReference type="Gene3D" id="2.30.110.10">
    <property type="entry name" value="Electron Transport, Fmn-binding Protein, Chain A"/>
    <property type="match status" value="1"/>
</dbReference>
<feature type="domain" description="Pyridoxamine 5'-phosphate oxidase Alr4036 family FMN-binding" evidence="1">
    <location>
        <begin position="24"/>
        <end position="131"/>
    </location>
</feature>
<dbReference type="PANTHER" id="PTHR28243:SF1">
    <property type="entry name" value="PYRIDOXAMINE 5'-PHOSPHATE OXIDASE ALR4036 FAMILY FMN-BINDING DOMAIN-CONTAINING PROTEIN"/>
    <property type="match status" value="1"/>
</dbReference>
<organism evidence="2 3">
    <name type="scientific">Coemansia umbellata</name>
    <dbReference type="NCBI Taxonomy" id="1424467"/>
    <lineage>
        <taxon>Eukaryota</taxon>
        <taxon>Fungi</taxon>
        <taxon>Fungi incertae sedis</taxon>
        <taxon>Zoopagomycota</taxon>
        <taxon>Kickxellomycotina</taxon>
        <taxon>Kickxellomycetes</taxon>
        <taxon>Kickxellales</taxon>
        <taxon>Kickxellaceae</taxon>
        <taxon>Coemansia</taxon>
    </lineage>
</organism>
<dbReference type="SUPFAM" id="SSF50475">
    <property type="entry name" value="FMN-binding split barrel"/>
    <property type="match status" value="1"/>
</dbReference>
<reference evidence="2" key="1">
    <citation type="submission" date="2022-07" db="EMBL/GenBank/DDBJ databases">
        <title>Phylogenomic reconstructions and comparative analyses of Kickxellomycotina fungi.</title>
        <authorList>
            <person name="Reynolds N.K."/>
            <person name="Stajich J.E."/>
            <person name="Barry K."/>
            <person name="Grigoriev I.V."/>
            <person name="Crous P."/>
            <person name="Smith M.E."/>
        </authorList>
    </citation>
    <scope>NUCLEOTIDE SEQUENCE</scope>
    <source>
        <strain evidence="2">BCRC 34882</strain>
    </source>
</reference>
<sequence>MAIKDMHKAENSFQISILVGIRDPEWKKVFVELINKEREFTNERFPSMALATVDVEGRPAVRTVSPRGFVGDGFLRISKEDKGQWTSDVLTFCTHAKSNKVRELVDTNEVQLVCWLPNIRVQIRCSGHAHLLFHPENPNYTTLSLDIRHRVWPRDGTAAEHEEVREQKLKAREIGGPIDPANAKVEINDEFIREQAYLHHSPVIQAWYSWPAPGKVRISNPSLYPEEIPKIEDETEKEKFEANARRNYVLVFVDVNKVDVVDLNNQTRKIYTRRSGAIWSVTDANP</sequence>
<evidence type="ECO:0000313" key="3">
    <source>
        <dbReference type="Proteomes" id="UP001151295"/>
    </source>
</evidence>
<name>A0ABQ8PWQ8_9FUNG</name>
<protein>
    <recommendedName>
        <fullName evidence="1">Pyridoxamine 5'-phosphate oxidase Alr4036 family FMN-binding domain-containing protein</fullName>
    </recommendedName>
</protein>
<dbReference type="InterPro" id="IPR024624">
    <property type="entry name" value="Pyridox_Oxase_Alr4036_FMN-bd"/>
</dbReference>
<dbReference type="EMBL" id="JANBQD010000001">
    <property type="protein sequence ID" value="KAJ1996366.1"/>
    <property type="molecule type" value="Genomic_DNA"/>
</dbReference>
<gene>
    <name evidence="2" type="ORF">EDC05_000256</name>
</gene>
<comment type="caution">
    <text evidence="2">The sequence shown here is derived from an EMBL/GenBank/DDBJ whole genome shotgun (WGS) entry which is preliminary data.</text>
</comment>
<evidence type="ECO:0000313" key="2">
    <source>
        <dbReference type="EMBL" id="KAJ1996366.1"/>
    </source>
</evidence>
<dbReference type="InterPro" id="IPR012349">
    <property type="entry name" value="Split_barrel_FMN-bd"/>
</dbReference>
<accession>A0ABQ8PWQ8</accession>
<evidence type="ECO:0000259" key="1">
    <source>
        <dbReference type="Pfam" id="PF12766"/>
    </source>
</evidence>